<sequence length="103" mass="11691">MTRVLFSSQKTPSTTGALLIFLSFPRVMGIPITSRKLRVVDFSPLLQTVFNMMGNTIAYWIRGSIIPKSYYNFIDKRCVRFLFHGDAQGKKASSCLVEEYLSS</sequence>
<evidence type="ECO:0000313" key="1">
    <source>
        <dbReference type="EMBL" id="KAL0917550.1"/>
    </source>
</evidence>
<dbReference type="AlphaFoldDB" id="A0ABD0UXZ0"/>
<evidence type="ECO:0000313" key="2">
    <source>
        <dbReference type="Proteomes" id="UP001552299"/>
    </source>
</evidence>
<name>A0ABD0UXZ0_DENTH</name>
<dbReference type="EMBL" id="JANQDX010000010">
    <property type="protein sequence ID" value="KAL0917550.1"/>
    <property type="molecule type" value="Genomic_DNA"/>
</dbReference>
<protein>
    <submittedName>
        <fullName evidence="1">Uncharacterized protein</fullName>
    </submittedName>
</protein>
<accession>A0ABD0UXZ0</accession>
<comment type="caution">
    <text evidence="1">The sequence shown here is derived from an EMBL/GenBank/DDBJ whole genome shotgun (WGS) entry which is preliminary data.</text>
</comment>
<gene>
    <name evidence="1" type="ORF">M5K25_012617</name>
</gene>
<keyword evidence="2" id="KW-1185">Reference proteome</keyword>
<dbReference type="Proteomes" id="UP001552299">
    <property type="component" value="Unassembled WGS sequence"/>
</dbReference>
<proteinExistence type="predicted"/>
<reference evidence="1 2" key="1">
    <citation type="journal article" date="2024" name="Plant Biotechnol. J.">
        <title>Dendrobium thyrsiflorum genome and its molecular insights into genes involved in important horticultural traits.</title>
        <authorList>
            <person name="Chen B."/>
            <person name="Wang J.Y."/>
            <person name="Zheng P.J."/>
            <person name="Li K.L."/>
            <person name="Liang Y.M."/>
            <person name="Chen X.F."/>
            <person name="Zhang C."/>
            <person name="Zhao X."/>
            <person name="He X."/>
            <person name="Zhang G.Q."/>
            <person name="Liu Z.J."/>
            <person name="Xu Q."/>
        </authorList>
    </citation>
    <scope>NUCLEOTIDE SEQUENCE [LARGE SCALE GENOMIC DNA]</scope>
    <source>
        <strain evidence="1">GZMU011</strain>
    </source>
</reference>
<organism evidence="1 2">
    <name type="scientific">Dendrobium thyrsiflorum</name>
    <name type="common">Pinecone-like raceme dendrobium</name>
    <name type="synonym">Orchid</name>
    <dbReference type="NCBI Taxonomy" id="117978"/>
    <lineage>
        <taxon>Eukaryota</taxon>
        <taxon>Viridiplantae</taxon>
        <taxon>Streptophyta</taxon>
        <taxon>Embryophyta</taxon>
        <taxon>Tracheophyta</taxon>
        <taxon>Spermatophyta</taxon>
        <taxon>Magnoliopsida</taxon>
        <taxon>Liliopsida</taxon>
        <taxon>Asparagales</taxon>
        <taxon>Orchidaceae</taxon>
        <taxon>Epidendroideae</taxon>
        <taxon>Malaxideae</taxon>
        <taxon>Dendrobiinae</taxon>
        <taxon>Dendrobium</taxon>
    </lineage>
</organism>